<dbReference type="AlphaFoldDB" id="A0A2W5SQ25"/>
<evidence type="ECO:0000313" key="2">
    <source>
        <dbReference type="Proteomes" id="UP000249282"/>
    </source>
</evidence>
<protein>
    <submittedName>
        <fullName evidence="1">Uncharacterized protein</fullName>
    </submittedName>
</protein>
<sequence>MLSVFRVAPKQAHRGDNGAFYDQVLSGLKLNYLKIGFKSYSLFMWIEGTKAKRIEDKTYSKIG</sequence>
<organism evidence="1 2">
    <name type="scientific">Acinetobacter johnsonii</name>
    <dbReference type="NCBI Taxonomy" id="40214"/>
    <lineage>
        <taxon>Bacteria</taxon>
        <taxon>Pseudomonadati</taxon>
        <taxon>Pseudomonadota</taxon>
        <taxon>Gammaproteobacteria</taxon>
        <taxon>Moraxellales</taxon>
        <taxon>Moraxellaceae</taxon>
        <taxon>Acinetobacter</taxon>
    </lineage>
</organism>
<evidence type="ECO:0000313" key="1">
    <source>
        <dbReference type="EMBL" id="PZQ84857.1"/>
    </source>
</evidence>
<dbReference type="EMBL" id="QFQJ01000137">
    <property type="protein sequence ID" value="PZQ84857.1"/>
    <property type="molecule type" value="Genomic_DNA"/>
</dbReference>
<gene>
    <name evidence="1" type="ORF">DI542_16795</name>
</gene>
<name>A0A2W5SQ25_ACIJO</name>
<reference evidence="1 2" key="1">
    <citation type="submission" date="2017-11" db="EMBL/GenBank/DDBJ databases">
        <title>Infants hospitalized years apart are colonized by the same room-sourced microbial strains.</title>
        <authorList>
            <person name="Brooks B."/>
            <person name="Olm M.R."/>
            <person name="Firek B.A."/>
            <person name="Baker R."/>
            <person name="Thomas B.C."/>
            <person name="Morowitz M.J."/>
            <person name="Banfield J.F."/>
        </authorList>
    </citation>
    <scope>NUCLEOTIDE SEQUENCE [LARGE SCALE GENOMIC DNA]</scope>
    <source>
        <strain evidence="1">S2_003_000_R3_20</strain>
    </source>
</reference>
<dbReference type="Proteomes" id="UP000249282">
    <property type="component" value="Unassembled WGS sequence"/>
</dbReference>
<accession>A0A2W5SQ25</accession>
<comment type="caution">
    <text evidence="1">The sequence shown here is derived from an EMBL/GenBank/DDBJ whole genome shotgun (WGS) entry which is preliminary data.</text>
</comment>
<proteinExistence type="predicted"/>